<dbReference type="GO" id="GO:0016491">
    <property type="term" value="F:oxidoreductase activity"/>
    <property type="evidence" value="ECO:0007669"/>
    <property type="project" value="UniProtKB-KW"/>
</dbReference>
<dbReference type="InterPro" id="IPR036188">
    <property type="entry name" value="FAD/NAD-bd_sf"/>
</dbReference>
<dbReference type="InterPro" id="IPR001613">
    <property type="entry name" value="Flavin_amine_oxidase"/>
</dbReference>
<feature type="binding site" evidence="3">
    <location>
        <begin position="54"/>
        <end position="55"/>
    </location>
    <ligand>
        <name>FAD</name>
        <dbReference type="ChEBI" id="CHEBI:57692"/>
    </ligand>
</feature>
<dbReference type="Gene3D" id="1.10.3110.10">
    <property type="entry name" value="protoporphyrinogen ix oxidase, domain 3"/>
    <property type="match status" value="1"/>
</dbReference>
<keyword evidence="4" id="KW-0285">Flavoprotein</keyword>
<reference evidence="6" key="1">
    <citation type="submission" date="2021-02" db="EMBL/GenBank/DDBJ databases">
        <title>First Annotated Genome of the Yellow-green Alga Tribonema minus.</title>
        <authorList>
            <person name="Mahan K.M."/>
        </authorList>
    </citation>
    <scope>NUCLEOTIDE SEQUENCE</scope>
    <source>
        <strain evidence="6">UTEX B ZZ1240</strain>
    </source>
</reference>
<dbReference type="EC" id="1.4.3.-" evidence="4"/>
<keyword evidence="4" id="KW-0274">FAD</keyword>
<accession>A0A836C819</accession>
<dbReference type="EMBL" id="JAFCMP010000548">
    <property type="protein sequence ID" value="KAG5175542.1"/>
    <property type="molecule type" value="Genomic_DNA"/>
</dbReference>
<dbReference type="SUPFAM" id="SSF51905">
    <property type="entry name" value="FAD/NAD(P)-binding domain"/>
    <property type="match status" value="1"/>
</dbReference>
<dbReference type="OrthoDB" id="5046242at2759"/>
<dbReference type="Proteomes" id="UP000664859">
    <property type="component" value="Unassembled WGS sequence"/>
</dbReference>
<feature type="domain" description="Amine oxidase" evidence="5">
    <location>
        <begin position="34"/>
        <end position="467"/>
    </location>
</feature>
<comment type="similarity">
    <text evidence="4">Belongs to the flavin monoamine oxidase family.</text>
</comment>
<proteinExistence type="inferred from homology"/>
<dbReference type="PRINTS" id="PR00757">
    <property type="entry name" value="AMINEOXDASEF"/>
</dbReference>
<evidence type="ECO:0000313" key="7">
    <source>
        <dbReference type="Proteomes" id="UP000664859"/>
    </source>
</evidence>
<dbReference type="Gene3D" id="3.50.50.60">
    <property type="entry name" value="FAD/NAD(P)-binding domain"/>
    <property type="match status" value="1"/>
</dbReference>
<dbReference type="InterPro" id="IPR002937">
    <property type="entry name" value="Amino_oxidase"/>
</dbReference>
<keyword evidence="2 4" id="KW-0560">Oxidoreductase</keyword>
<evidence type="ECO:0000313" key="6">
    <source>
        <dbReference type="EMBL" id="KAG5175542.1"/>
    </source>
</evidence>
<comment type="caution">
    <text evidence="6">The sequence shown here is derived from an EMBL/GenBank/DDBJ whole genome shotgun (WGS) entry which is preliminary data.</text>
</comment>
<name>A0A836C819_9STRA</name>
<dbReference type="Gene3D" id="3.90.660.20">
    <property type="entry name" value="Protoporphyrinogen oxidase, mitochondrial, domain 2"/>
    <property type="match status" value="1"/>
</dbReference>
<evidence type="ECO:0000256" key="2">
    <source>
        <dbReference type="ARBA" id="ARBA00023002"/>
    </source>
</evidence>
<comment type="cofactor">
    <cofactor evidence="1 4">
        <name>FAD</name>
        <dbReference type="ChEBI" id="CHEBI:57692"/>
    </cofactor>
</comment>
<organism evidence="6 7">
    <name type="scientific">Tribonema minus</name>
    <dbReference type="NCBI Taxonomy" id="303371"/>
    <lineage>
        <taxon>Eukaryota</taxon>
        <taxon>Sar</taxon>
        <taxon>Stramenopiles</taxon>
        <taxon>Ochrophyta</taxon>
        <taxon>PX clade</taxon>
        <taxon>Xanthophyceae</taxon>
        <taxon>Tribonematales</taxon>
        <taxon>Tribonemataceae</taxon>
        <taxon>Tribonema</taxon>
    </lineage>
</organism>
<evidence type="ECO:0000259" key="5">
    <source>
        <dbReference type="Pfam" id="PF01593"/>
    </source>
</evidence>
<dbReference type="AlphaFoldDB" id="A0A836C819"/>
<dbReference type="PANTHER" id="PTHR42841">
    <property type="entry name" value="AMINE OXIDASE"/>
    <property type="match status" value="1"/>
</dbReference>
<evidence type="ECO:0000256" key="1">
    <source>
        <dbReference type="ARBA" id="ARBA00001974"/>
    </source>
</evidence>
<evidence type="ECO:0000256" key="3">
    <source>
        <dbReference type="PIRSR" id="PIRSR601613-1"/>
    </source>
</evidence>
<gene>
    <name evidence="6" type="ORF">JKP88DRAFT_203532</name>
</gene>
<keyword evidence="7" id="KW-1185">Reference proteome</keyword>
<sequence length="476" mass="50516">MASFLRTINKLLRKAQGTPSEEIEVDVAVIGAGVAGLVCARKLHRAGLKVLVLEASDGVGGRVRTDEVDGFLLDRGFQVFIEAYPEVQRHLDYSKLELQQFLPGALVRCDGGLQLVSDPLRRPEDIFRCLCAPVGTFWDKVRVGLYRVTLPQRPLERIFGAAETDTLDFLTSQLGLSKGIIERFFEPFYRGIFLAPLEEQSSRMFTFVFQMFAKGAASLPAKGMGAIPAQLAAALPEGAIRLNTAVTAVTPAPPAAPAGGGAGEAPPRAKLALKGGGKVSAFAAVLATEAPQAFALLAKAGRPLDGYQKPPPPGRSSTCLYFAVPGAAPVADPILILNGEGTDIGRPVNNVAFLDRCAPSYAPAGQSLASVTVVGDPALRDAELEKQVRAHLGEWFGEAEVARWRHLRTYRIPYAQPSQRPPSVAGVTGFDREVALGGGLYCCGDHRGTATLNGAVESGARAADAVMAAFMQSEPK</sequence>
<protein>
    <recommendedName>
        <fullName evidence="4">Amine oxidase</fullName>
        <ecNumber evidence="4">1.4.3.-</ecNumber>
    </recommendedName>
</protein>
<dbReference type="Pfam" id="PF01593">
    <property type="entry name" value="Amino_oxidase"/>
    <property type="match status" value="1"/>
</dbReference>
<evidence type="ECO:0000256" key="4">
    <source>
        <dbReference type="RuleBase" id="RU362067"/>
    </source>
</evidence>